<proteinExistence type="inferred from homology"/>
<keyword evidence="4" id="KW-1185">Reference proteome</keyword>
<dbReference type="AlphaFoldDB" id="A0A919SSJ1"/>
<dbReference type="RefSeq" id="WP_212999836.1">
    <property type="nucleotide sequence ID" value="NZ_BAAATW010000005.1"/>
</dbReference>
<accession>A0A919SSJ1</accession>
<dbReference type="PANTHER" id="PTHR46553">
    <property type="entry name" value="ADENINE NUCLEOTIDE ALPHA HYDROLASES-LIKE SUPERFAMILY PROTEIN"/>
    <property type="match status" value="1"/>
</dbReference>
<comment type="caution">
    <text evidence="3">The sequence shown here is derived from an EMBL/GenBank/DDBJ whole genome shotgun (WGS) entry which is preliminary data.</text>
</comment>
<dbReference type="InterPro" id="IPR006015">
    <property type="entry name" value="Universal_stress_UspA"/>
</dbReference>
<dbReference type="PRINTS" id="PR01438">
    <property type="entry name" value="UNVRSLSTRESS"/>
</dbReference>
<evidence type="ECO:0000259" key="2">
    <source>
        <dbReference type="Pfam" id="PF00582"/>
    </source>
</evidence>
<comment type="similarity">
    <text evidence="1">Belongs to the universal stress protein A family.</text>
</comment>
<evidence type="ECO:0000313" key="3">
    <source>
        <dbReference type="EMBL" id="GIM76776.1"/>
    </source>
</evidence>
<sequence length="298" mass="30983">MTAIASAPVVVGVDGSPSSLDAVELAATEAQLRRARLHIVYAFVWPAALVAARPATEGAPEPATLVRAHADAIVAEAKTHAEKVAPEVPVTTEVADGPAAYVMLQRSRHAAVVVVGDRGLGRFEGMLAGTVATQLSTYGSSPVIVVKGASKSEGPVIVGVDGSARSLRALEFAADEAARRGTELVTAHVWRTPAGTGPGAIMPLVYDIDLLEADEDRKLSKIVKSLADRHPGLPIRRRLGRGSAGPVLASWSHKAQLLVVGDRGHGGFVGLLIGSVSQHLIFHAACPVAVVRDEQQSD</sequence>
<dbReference type="Pfam" id="PF00582">
    <property type="entry name" value="Usp"/>
    <property type="match status" value="2"/>
</dbReference>
<feature type="domain" description="UspA" evidence="2">
    <location>
        <begin position="9"/>
        <end position="147"/>
    </location>
</feature>
<dbReference type="Gene3D" id="3.40.50.620">
    <property type="entry name" value="HUPs"/>
    <property type="match status" value="2"/>
</dbReference>
<evidence type="ECO:0000256" key="1">
    <source>
        <dbReference type="ARBA" id="ARBA00008791"/>
    </source>
</evidence>
<reference evidence="3" key="1">
    <citation type="submission" date="2021-03" db="EMBL/GenBank/DDBJ databases">
        <title>Whole genome shotgun sequence of Actinoplanes consettensis NBRC 14913.</title>
        <authorList>
            <person name="Komaki H."/>
            <person name="Tamura T."/>
        </authorList>
    </citation>
    <scope>NUCLEOTIDE SEQUENCE</scope>
    <source>
        <strain evidence="3">NBRC 14913</strain>
    </source>
</reference>
<feature type="domain" description="UspA" evidence="2">
    <location>
        <begin position="156"/>
        <end position="292"/>
    </location>
</feature>
<name>A0A919SSJ1_9ACTN</name>
<dbReference type="InterPro" id="IPR014729">
    <property type="entry name" value="Rossmann-like_a/b/a_fold"/>
</dbReference>
<gene>
    <name evidence="3" type="ORF">Aco04nite_52040</name>
</gene>
<evidence type="ECO:0000313" key="4">
    <source>
        <dbReference type="Proteomes" id="UP000680865"/>
    </source>
</evidence>
<dbReference type="PANTHER" id="PTHR46553:SF3">
    <property type="entry name" value="ADENINE NUCLEOTIDE ALPHA HYDROLASES-LIKE SUPERFAMILY PROTEIN"/>
    <property type="match status" value="1"/>
</dbReference>
<organism evidence="3 4">
    <name type="scientific">Winogradskya consettensis</name>
    <dbReference type="NCBI Taxonomy" id="113560"/>
    <lineage>
        <taxon>Bacteria</taxon>
        <taxon>Bacillati</taxon>
        <taxon>Actinomycetota</taxon>
        <taxon>Actinomycetes</taxon>
        <taxon>Micromonosporales</taxon>
        <taxon>Micromonosporaceae</taxon>
        <taxon>Winogradskya</taxon>
    </lineage>
</organism>
<dbReference type="InterPro" id="IPR006016">
    <property type="entry name" value="UspA"/>
</dbReference>
<dbReference type="SUPFAM" id="SSF52402">
    <property type="entry name" value="Adenine nucleotide alpha hydrolases-like"/>
    <property type="match status" value="2"/>
</dbReference>
<dbReference type="EMBL" id="BOQP01000028">
    <property type="protein sequence ID" value="GIM76776.1"/>
    <property type="molecule type" value="Genomic_DNA"/>
</dbReference>
<dbReference type="Proteomes" id="UP000680865">
    <property type="component" value="Unassembled WGS sequence"/>
</dbReference>
<protein>
    <submittedName>
        <fullName evidence="3">Universal stress protein</fullName>
    </submittedName>
</protein>